<dbReference type="Pfam" id="PF01420">
    <property type="entry name" value="Methylase_S"/>
    <property type="match status" value="2"/>
</dbReference>
<dbReference type="PANTHER" id="PTHR43140:SF1">
    <property type="entry name" value="TYPE I RESTRICTION ENZYME ECOKI SPECIFICITY SUBUNIT"/>
    <property type="match status" value="1"/>
</dbReference>
<dbReference type="SUPFAM" id="SSF116734">
    <property type="entry name" value="DNA methylase specificity domain"/>
    <property type="match status" value="2"/>
</dbReference>
<keyword evidence="3" id="KW-0238">DNA-binding</keyword>
<dbReference type="InterPro" id="IPR044946">
    <property type="entry name" value="Restrct_endonuc_typeI_TRD_sf"/>
</dbReference>
<comment type="similarity">
    <text evidence="1">Belongs to the type-I restriction system S methylase family.</text>
</comment>
<proteinExistence type="inferred from homology"/>
<dbReference type="InterPro" id="IPR000055">
    <property type="entry name" value="Restrct_endonuc_typeI_TRD"/>
</dbReference>
<evidence type="ECO:0000256" key="2">
    <source>
        <dbReference type="ARBA" id="ARBA00022747"/>
    </source>
</evidence>
<dbReference type="AlphaFoldDB" id="A0A7K1KKZ5"/>
<gene>
    <name evidence="5" type="ORF">GKC30_03770</name>
</gene>
<dbReference type="Proteomes" id="UP000461162">
    <property type="component" value="Unassembled WGS sequence"/>
</dbReference>
<comment type="caution">
    <text evidence="5">The sequence shown here is derived from an EMBL/GenBank/DDBJ whole genome shotgun (WGS) entry which is preliminary data.</text>
</comment>
<dbReference type="PANTHER" id="PTHR43140">
    <property type="entry name" value="TYPE-1 RESTRICTION ENZYME ECOKI SPECIFICITY PROTEIN"/>
    <property type="match status" value="1"/>
</dbReference>
<evidence type="ECO:0000259" key="4">
    <source>
        <dbReference type="Pfam" id="PF01420"/>
    </source>
</evidence>
<dbReference type="Gene3D" id="1.10.287.1120">
    <property type="entry name" value="Bipartite methylase S protein"/>
    <property type="match status" value="1"/>
</dbReference>
<feature type="domain" description="Type I restriction modification DNA specificity" evidence="4">
    <location>
        <begin position="235"/>
        <end position="399"/>
    </location>
</feature>
<dbReference type="CDD" id="cd17247">
    <property type="entry name" value="RMtype1_S_Eco2747I-TRD2-CR2_like"/>
    <property type="match status" value="1"/>
</dbReference>
<keyword evidence="5" id="KW-0540">Nuclease</keyword>
<evidence type="ECO:0000313" key="6">
    <source>
        <dbReference type="Proteomes" id="UP000461162"/>
    </source>
</evidence>
<evidence type="ECO:0000256" key="3">
    <source>
        <dbReference type="ARBA" id="ARBA00023125"/>
    </source>
</evidence>
<dbReference type="GO" id="GO:0009307">
    <property type="term" value="P:DNA restriction-modification system"/>
    <property type="evidence" value="ECO:0007669"/>
    <property type="project" value="UniProtKB-KW"/>
</dbReference>
<keyword evidence="2" id="KW-0680">Restriction system</keyword>
<protein>
    <submittedName>
        <fullName evidence="5">Restriction endonuclease subunit S</fullName>
    </submittedName>
</protein>
<accession>A0A7K1KKZ5</accession>
<keyword evidence="6" id="KW-1185">Reference proteome</keyword>
<sequence>MGKYRAYPEYRDSGVEWLGEVPKHWKYSRIERVASFVKEPISPEQLKGLLVDHYSIPAVQEYGKGHIEEGDTVDSTKYMVVKDDILISKLNPRKRTSAIVKKSSCPIIASSEFIPLRPHAIHGRLLYYVVSGDLVGQFLEAHCDSATRSHQRITPDILCKLSIPLPATQEEQAQIAAFLDRETARIDRLIGRQEQLIELLKEKRQAVISHAVTKGLDPDAPMKDSGVEWLGEIPAHWEHSRIGYCATVGNGCTPHRDKESYWSDGIVPWLNSSKVNEDYIVDADQFVTKKAAVECHLPLVRPGSILIAITGEGKTRGMAALTKIDTTISQHLAFVRIQRVDVLPDFIHWYLKSRYDWIRYNSAGGGSTKAAITCSDIRKYPIPIPPKNEQIEIVGHLSKKMLTFGKLEESALKTIALLQERRTALISAAVTGKIDVREAV</sequence>
<dbReference type="Gene3D" id="3.90.220.20">
    <property type="entry name" value="DNA methylase specificity domains"/>
    <property type="match status" value="2"/>
</dbReference>
<dbReference type="EMBL" id="WODC01000002">
    <property type="protein sequence ID" value="MUM76749.1"/>
    <property type="molecule type" value="Genomic_DNA"/>
</dbReference>
<dbReference type="InterPro" id="IPR051212">
    <property type="entry name" value="Type-I_RE_S_subunit"/>
</dbReference>
<evidence type="ECO:0000313" key="5">
    <source>
        <dbReference type="EMBL" id="MUM76749.1"/>
    </source>
</evidence>
<dbReference type="RefSeq" id="WP_155932407.1">
    <property type="nucleotide sequence ID" value="NZ_WODC01000002.1"/>
</dbReference>
<reference evidence="5 6" key="1">
    <citation type="submission" date="2019-11" db="EMBL/GenBank/DDBJ databases">
        <title>Pseudodesulfovibrio alkaliphilus, sp. nov., an alkaliphilic sulfate-reducing bacteria from mud volcano of Taman peninsula, Russia.</title>
        <authorList>
            <person name="Frolova A."/>
            <person name="Merkel A.Y."/>
            <person name="Slobodkin A.I."/>
        </authorList>
    </citation>
    <scope>NUCLEOTIDE SEQUENCE [LARGE SCALE GENOMIC DNA]</scope>
    <source>
        <strain evidence="5 6">F-1</strain>
    </source>
</reference>
<dbReference type="GO" id="GO:0003677">
    <property type="term" value="F:DNA binding"/>
    <property type="evidence" value="ECO:0007669"/>
    <property type="project" value="UniProtKB-KW"/>
</dbReference>
<feature type="domain" description="Type I restriction modification DNA specificity" evidence="4">
    <location>
        <begin position="23"/>
        <end position="195"/>
    </location>
</feature>
<keyword evidence="5" id="KW-0255">Endonuclease</keyword>
<name>A0A7K1KKZ5_9BACT</name>
<keyword evidence="5" id="KW-0378">Hydrolase</keyword>
<dbReference type="GO" id="GO:0004519">
    <property type="term" value="F:endonuclease activity"/>
    <property type="evidence" value="ECO:0007669"/>
    <property type="project" value="UniProtKB-KW"/>
</dbReference>
<evidence type="ECO:0000256" key="1">
    <source>
        <dbReference type="ARBA" id="ARBA00010923"/>
    </source>
</evidence>
<organism evidence="5 6">
    <name type="scientific">Pseudodesulfovibrio alkaliphilus</name>
    <dbReference type="NCBI Taxonomy" id="2661613"/>
    <lineage>
        <taxon>Bacteria</taxon>
        <taxon>Pseudomonadati</taxon>
        <taxon>Thermodesulfobacteriota</taxon>
        <taxon>Desulfovibrionia</taxon>
        <taxon>Desulfovibrionales</taxon>
        <taxon>Desulfovibrionaceae</taxon>
    </lineage>
</organism>